<dbReference type="GeneID" id="36401615"/>
<evidence type="ECO:0000313" key="2">
    <source>
        <dbReference type="Proteomes" id="UP000054928"/>
    </source>
</evidence>
<name>A0A0N7L833_PLAHL</name>
<evidence type="ECO:0000313" key="1">
    <source>
        <dbReference type="EMBL" id="CEG48755.1"/>
    </source>
</evidence>
<reference evidence="2" key="1">
    <citation type="submission" date="2014-09" db="EMBL/GenBank/DDBJ databases">
        <authorList>
            <person name="Sharma Rahul"/>
            <person name="Thines Marco"/>
        </authorList>
    </citation>
    <scope>NUCLEOTIDE SEQUENCE [LARGE SCALE GENOMIC DNA]</scope>
</reference>
<dbReference type="EMBL" id="CCYD01003042">
    <property type="protein sequence ID" value="CEG48755.1"/>
    <property type="molecule type" value="Genomic_DNA"/>
</dbReference>
<organism evidence="1 2">
    <name type="scientific">Plasmopara halstedii</name>
    <name type="common">Downy mildew of sunflower</name>
    <dbReference type="NCBI Taxonomy" id="4781"/>
    <lineage>
        <taxon>Eukaryota</taxon>
        <taxon>Sar</taxon>
        <taxon>Stramenopiles</taxon>
        <taxon>Oomycota</taxon>
        <taxon>Peronosporomycetes</taxon>
        <taxon>Peronosporales</taxon>
        <taxon>Peronosporaceae</taxon>
        <taxon>Plasmopara</taxon>
    </lineage>
</organism>
<sequence>MAICFLLNYPDEEVVTFVPTADDIIEDYLHCEAAVEDAEGADDDDSTEPVKVTPSEAVKMLDSLEIFWLQQDEQSLGFTTAIRDMKDKVGLIKTRQLKQRSIVEFSTRI</sequence>
<dbReference type="RefSeq" id="XP_024585124.1">
    <property type="nucleotide sequence ID" value="XM_024719868.1"/>
</dbReference>
<dbReference type="AlphaFoldDB" id="A0A0N7L833"/>
<accession>A0A0N7L833</accession>
<proteinExistence type="predicted"/>
<protein>
    <submittedName>
        <fullName evidence="1">Uncharacterized protein</fullName>
    </submittedName>
</protein>
<dbReference type="OrthoDB" id="2449190at2759"/>
<dbReference type="OMA" id="HIPMEAD"/>
<dbReference type="Proteomes" id="UP000054928">
    <property type="component" value="Unassembled WGS sequence"/>
</dbReference>
<keyword evidence="2" id="KW-1185">Reference proteome</keyword>